<evidence type="ECO:0000313" key="2">
    <source>
        <dbReference type="EMBL" id="KAA8912048.1"/>
    </source>
</evidence>
<dbReference type="AlphaFoldDB" id="A0A5J5F6A1"/>
<name>A0A5J5F6A1_9PEZI</name>
<dbReference type="Proteomes" id="UP000326924">
    <property type="component" value="Unassembled WGS sequence"/>
</dbReference>
<feature type="region of interest" description="Disordered" evidence="1">
    <location>
        <begin position="1"/>
        <end position="26"/>
    </location>
</feature>
<feature type="compositionally biased region" description="Polar residues" evidence="1">
    <location>
        <begin position="8"/>
        <end position="23"/>
    </location>
</feature>
<organism evidence="2 3">
    <name type="scientific">Sphaerosporella brunnea</name>
    <dbReference type="NCBI Taxonomy" id="1250544"/>
    <lineage>
        <taxon>Eukaryota</taxon>
        <taxon>Fungi</taxon>
        <taxon>Dikarya</taxon>
        <taxon>Ascomycota</taxon>
        <taxon>Pezizomycotina</taxon>
        <taxon>Pezizomycetes</taxon>
        <taxon>Pezizales</taxon>
        <taxon>Pyronemataceae</taxon>
        <taxon>Sphaerosporella</taxon>
    </lineage>
</organism>
<evidence type="ECO:0000256" key="1">
    <source>
        <dbReference type="SAM" id="MobiDB-lite"/>
    </source>
</evidence>
<evidence type="ECO:0000313" key="3">
    <source>
        <dbReference type="Proteomes" id="UP000326924"/>
    </source>
</evidence>
<comment type="caution">
    <text evidence="2">The sequence shown here is derived from an EMBL/GenBank/DDBJ whole genome shotgun (WGS) entry which is preliminary data.</text>
</comment>
<dbReference type="InParanoid" id="A0A5J5F6A1"/>
<gene>
    <name evidence="2" type="ORF">FN846DRAFT_1019401</name>
</gene>
<keyword evidence="3" id="KW-1185">Reference proteome</keyword>
<reference evidence="2 3" key="1">
    <citation type="submission" date="2019-09" db="EMBL/GenBank/DDBJ databases">
        <title>Draft genome of the ectomycorrhizal ascomycete Sphaerosporella brunnea.</title>
        <authorList>
            <consortium name="DOE Joint Genome Institute"/>
            <person name="Benucci G.M."/>
            <person name="Marozzi G."/>
            <person name="Antonielli L."/>
            <person name="Sanchez S."/>
            <person name="Marco P."/>
            <person name="Wang X."/>
            <person name="Falini L.B."/>
            <person name="Barry K."/>
            <person name="Haridas S."/>
            <person name="Lipzen A."/>
            <person name="Labutti K."/>
            <person name="Grigoriev I.V."/>
            <person name="Murat C."/>
            <person name="Martin F."/>
            <person name="Albertini E."/>
            <person name="Donnini D."/>
            <person name="Bonito G."/>
        </authorList>
    </citation>
    <scope>NUCLEOTIDE SEQUENCE [LARGE SCALE GENOMIC DNA]</scope>
    <source>
        <strain evidence="2 3">Sb_GMNB300</strain>
    </source>
</reference>
<accession>A0A5J5F6A1</accession>
<feature type="region of interest" description="Disordered" evidence="1">
    <location>
        <begin position="56"/>
        <end position="85"/>
    </location>
</feature>
<feature type="region of interest" description="Disordered" evidence="1">
    <location>
        <begin position="240"/>
        <end position="521"/>
    </location>
</feature>
<proteinExistence type="predicted"/>
<feature type="compositionally biased region" description="Basic residues" evidence="1">
    <location>
        <begin position="469"/>
        <end position="481"/>
    </location>
</feature>
<protein>
    <submittedName>
        <fullName evidence="2">Uncharacterized protein</fullName>
    </submittedName>
</protein>
<sequence>MATRKRPLSSTDGSRNIHNNNGHFNARYRRRRTPIMLCIRHPPGALGDLGIAISPEDATLPTQPMGDTGSPSDEPSPAATDSKRILRNREVSLQLPQRPMSETPIRRERGAEVSSNFDSAIVPSARYQELVRESLAALVPTPQELMLAEKKLWNLRHRYRPEGSISPFAMQMTHLQELAEKRKAALPATEGYGGSAWVEGSDVVSMAIDPVPNRGSDNDIMPSVVGGGSEEAAHVRLNRSSQSQIPTHMEPGAQPAQNQTQQHLPGRASGGKRLTADGEPTFETKNRSKEVMASLLQGLVLPKPEDEEPEGGEGKSDTPPVPTTKRPEQPIPSKGKSGRQPVKTVEASRQPQLGKVTGAPELAIPKPAPAGRKKARAPTLLAGADVGITPGTKRRATRAPPKQASSETVKPRRPVKPSAPGRGRKLRTNPAPSGQPRRTAPGPATPVQTAPPETPSQGPGGLDRDRSKPRVSRNGPKRSGQRRPSPIRSDLYPDGTPRPGFTVWNPTHPLWPGTPPRAGNSGLLASRPAVPGGADHMQLNAHGNVIFGIPPGPMPGYVGTGGGYNYHPGHVPVPGTGSPLPPMIHSSSSGLFTFGSMVPRTENSPGMQLYHHAPNSAPIAPMAHMAPRNFPAMSMVPGNFPTVPGNFQARSMIPQSFPAAPGNYPAMSMVPGSSPTVPGNYPAIHMDAPMVTFPPIHMVQGNFPAAPMSSGIVQPQVGPGSSPGFGTPPGTPIFQTTSLAMDFEQASKEFPNAS</sequence>
<dbReference type="EMBL" id="VXIS01000029">
    <property type="protein sequence ID" value="KAA8912048.1"/>
    <property type="molecule type" value="Genomic_DNA"/>
</dbReference>